<gene>
    <name evidence="1" type="ORF">CLUMA_CG011643</name>
</gene>
<name>A0A1J1IIJ9_9DIPT</name>
<reference evidence="1 2" key="1">
    <citation type="submission" date="2015-04" db="EMBL/GenBank/DDBJ databases">
        <authorList>
            <person name="Syromyatnikov M.Y."/>
            <person name="Popov V.N."/>
        </authorList>
    </citation>
    <scope>NUCLEOTIDE SEQUENCE [LARGE SCALE GENOMIC DNA]</scope>
</reference>
<dbReference type="Proteomes" id="UP000183832">
    <property type="component" value="Unassembled WGS sequence"/>
</dbReference>
<dbReference type="EMBL" id="CVRI01000047">
    <property type="protein sequence ID" value="CRK98281.1"/>
    <property type="molecule type" value="Genomic_DNA"/>
</dbReference>
<dbReference type="AlphaFoldDB" id="A0A1J1IIJ9"/>
<accession>A0A1J1IIJ9</accession>
<keyword evidence="2" id="KW-1185">Reference proteome</keyword>
<sequence>MKLLDFHYSINNNRFEVYSHFGLLSNKQRKFKYLYKAGGNMTRLGFVSSQVTRICQVKGMFQIE</sequence>
<protein>
    <submittedName>
        <fullName evidence="1">CLUMA_CG011643, isoform A</fullName>
    </submittedName>
</protein>
<organism evidence="1 2">
    <name type="scientific">Clunio marinus</name>
    <dbReference type="NCBI Taxonomy" id="568069"/>
    <lineage>
        <taxon>Eukaryota</taxon>
        <taxon>Metazoa</taxon>
        <taxon>Ecdysozoa</taxon>
        <taxon>Arthropoda</taxon>
        <taxon>Hexapoda</taxon>
        <taxon>Insecta</taxon>
        <taxon>Pterygota</taxon>
        <taxon>Neoptera</taxon>
        <taxon>Endopterygota</taxon>
        <taxon>Diptera</taxon>
        <taxon>Nematocera</taxon>
        <taxon>Chironomoidea</taxon>
        <taxon>Chironomidae</taxon>
        <taxon>Clunio</taxon>
    </lineage>
</organism>
<evidence type="ECO:0000313" key="1">
    <source>
        <dbReference type="EMBL" id="CRK98281.1"/>
    </source>
</evidence>
<proteinExistence type="predicted"/>
<evidence type="ECO:0000313" key="2">
    <source>
        <dbReference type="Proteomes" id="UP000183832"/>
    </source>
</evidence>